<evidence type="ECO:0000313" key="4">
    <source>
        <dbReference type="Proteomes" id="UP000001514"/>
    </source>
</evidence>
<sequence length="382" mass="42522">MERTSPVCCGACAILAQIVKLMVQLMDALHSRAVDCGGYLRLQQYDAARASLPLILSTSLQQLKDPVEYKSSSVGSLRPTELNQLGHRSFLSSSVKLSRELLDLSLDLAEYNIRPRLLWIRHHEEELERLTDSRGHRVPAREDLIVDGGRCHIRASLEDARKGDVIGHHAFVAQKILHDLLGGVGLSREHRRPQHHILEVHTVENFSPRDRACHTSAAELLKSYAQPHGRGPFCLVNRTESSNTSHEVDPDEAEERCSVERFSRRDTVCSSDAQGLHTAILCRTLIAQATLQPTTISLSMVVVFTVTIATISQEKRTKKKKRKKKNNKLLTESDDRYEKGLDYYQTDAARGQTLTSSTPCCVEGPEDPGPGVLVGLLRGRGT</sequence>
<evidence type="ECO:0000256" key="2">
    <source>
        <dbReference type="SAM" id="Phobius"/>
    </source>
</evidence>
<keyword evidence="2" id="KW-0812">Transmembrane</keyword>
<dbReference type="AlphaFoldDB" id="D8SR10"/>
<proteinExistence type="predicted"/>
<gene>
    <name evidence="3" type="ORF">SELMODRAFT_424787</name>
</gene>
<dbReference type="HOGENOM" id="CLU_724431_0_0_1"/>
<dbReference type="KEGG" id="smo:SELMODRAFT_424787"/>
<dbReference type="InParanoid" id="D8SR10"/>
<feature type="region of interest" description="Disordered" evidence="1">
    <location>
        <begin position="354"/>
        <end position="374"/>
    </location>
</feature>
<feature type="transmembrane region" description="Helical" evidence="2">
    <location>
        <begin position="291"/>
        <end position="312"/>
    </location>
</feature>
<organism evidence="4">
    <name type="scientific">Selaginella moellendorffii</name>
    <name type="common">Spikemoss</name>
    <dbReference type="NCBI Taxonomy" id="88036"/>
    <lineage>
        <taxon>Eukaryota</taxon>
        <taxon>Viridiplantae</taxon>
        <taxon>Streptophyta</taxon>
        <taxon>Embryophyta</taxon>
        <taxon>Tracheophyta</taxon>
        <taxon>Lycopodiopsida</taxon>
        <taxon>Selaginellales</taxon>
        <taxon>Selaginellaceae</taxon>
        <taxon>Selaginella</taxon>
    </lineage>
</organism>
<dbReference type="Gramene" id="EFJ12961">
    <property type="protein sequence ID" value="EFJ12961"/>
    <property type="gene ID" value="SELMODRAFT_424787"/>
</dbReference>
<keyword evidence="2" id="KW-1133">Transmembrane helix</keyword>
<reference evidence="3 4" key="1">
    <citation type="journal article" date="2011" name="Science">
        <title>The Selaginella genome identifies genetic changes associated with the evolution of vascular plants.</title>
        <authorList>
            <person name="Banks J.A."/>
            <person name="Nishiyama T."/>
            <person name="Hasebe M."/>
            <person name="Bowman J.L."/>
            <person name="Gribskov M."/>
            <person name="dePamphilis C."/>
            <person name="Albert V.A."/>
            <person name="Aono N."/>
            <person name="Aoyama T."/>
            <person name="Ambrose B.A."/>
            <person name="Ashton N.W."/>
            <person name="Axtell M.J."/>
            <person name="Barker E."/>
            <person name="Barker M.S."/>
            <person name="Bennetzen J.L."/>
            <person name="Bonawitz N.D."/>
            <person name="Chapple C."/>
            <person name="Cheng C."/>
            <person name="Correa L.G."/>
            <person name="Dacre M."/>
            <person name="DeBarry J."/>
            <person name="Dreyer I."/>
            <person name="Elias M."/>
            <person name="Engstrom E.M."/>
            <person name="Estelle M."/>
            <person name="Feng L."/>
            <person name="Finet C."/>
            <person name="Floyd S.K."/>
            <person name="Frommer W.B."/>
            <person name="Fujita T."/>
            <person name="Gramzow L."/>
            <person name="Gutensohn M."/>
            <person name="Harholt J."/>
            <person name="Hattori M."/>
            <person name="Heyl A."/>
            <person name="Hirai T."/>
            <person name="Hiwatashi Y."/>
            <person name="Ishikawa M."/>
            <person name="Iwata M."/>
            <person name="Karol K.G."/>
            <person name="Koehler B."/>
            <person name="Kolukisaoglu U."/>
            <person name="Kubo M."/>
            <person name="Kurata T."/>
            <person name="Lalonde S."/>
            <person name="Li K."/>
            <person name="Li Y."/>
            <person name="Litt A."/>
            <person name="Lyons E."/>
            <person name="Manning G."/>
            <person name="Maruyama T."/>
            <person name="Michael T.P."/>
            <person name="Mikami K."/>
            <person name="Miyazaki S."/>
            <person name="Morinaga S."/>
            <person name="Murata T."/>
            <person name="Mueller-Roeber B."/>
            <person name="Nelson D.R."/>
            <person name="Obara M."/>
            <person name="Oguri Y."/>
            <person name="Olmstead R.G."/>
            <person name="Onodera N."/>
            <person name="Petersen B.L."/>
            <person name="Pils B."/>
            <person name="Prigge M."/>
            <person name="Rensing S.A."/>
            <person name="Riano-Pachon D.M."/>
            <person name="Roberts A.W."/>
            <person name="Sato Y."/>
            <person name="Scheller H.V."/>
            <person name="Schulz B."/>
            <person name="Schulz C."/>
            <person name="Shakirov E.V."/>
            <person name="Shibagaki N."/>
            <person name="Shinohara N."/>
            <person name="Shippen D.E."/>
            <person name="Soerensen I."/>
            <person name="Sotooka R."/>
            <person name="Sugimoto N."/>
            <person name="Sugita M."/>
            <person name="Sumikawa N."/>
            <person name="Tanurdzic M."/>
            <person name="Theissen G."/>
            <person name="Ulvskov P."/>
            <person name="Wakazuki S."/>
            <person name="Weng J.K."/>
            <person name="Willats W.W."/>
            <person name="Wipf D."/>
            <person name="Wolf P.G."/>
            <person name="Yang L."/>
            <person name="Zimmer A.D."/>
            <person name="Zhu Q."/>
            <person name="Mitros T."/>
            <person name="Hellsten U."/>
            <person name="Loque D."/>
            <person name="Otillar R."/>
            <person name="Salamov A."/>
            <person name="Schmutz J."/>
            <person name="Shapiro H."/>
            <person name="Lindquist E."/>
            <person name="Lucas S."/>
            <person name="Rokhsar D."/>
            <person name="Grigoriev I.V."/>
        </authorList>
    </citation>
    <scope>NUCLEOTIDE SEQUENCE [LARGE SCALE GENOMIC DNA]</scope>
</reference>
<accession>D8SR10</accession>
<dbReference type="Proteomes" id="UP000001514">
    <property type="component" value="Unassembled WGS sequence"/>
</dbReference>
<evidence type="ECO:0000256" key="1">
    <source>
        <dbReference type="SAM" id="MobiDB-lite"/>
    </source>
</evidence>
<keyword evidence="4" id="KW-1185">Reference proteome</keyword>
<name>D8SR10_SELML</name>
<protein>
    <submittedName>
        <fullName evidence="3">Uncharacterized protein</fullName>
    </submittedName>
</protein>
<dbReference type="EMBL" id="GL377635">
    <property type="protein sequence ID" value="EFJ12961.1"/>
    <property type="molecule type" value="Genomic_DNA"/>
</dbReference>
<evidence type="ECO:0000313" key="3">
    <source>
        <dbReference type="EMBL" id="EFJ12961.1"/>
    </source>
</evidence>
<keyword evidence="2" id="KW-0472">Membrane</keyword>